<evidence type="ECO:0000256" key="6">
    <source>
        <dbReference type="ARBA" id="ARBA00023163"/>
    </source>
</evidence>
<evidence type="ECO:0000313" key="8">
    <source>
        <dbReference type="EMBL" id="SFO62164.1"/>
    </source>
</evidence>
<protein>
    <submittedName>
        <fullName evidence="8">Fur family transcriptional regulator, zinc uptake regulator</fullName>
    </submittedName>
</protein>
<dbReference type="Proteomes" id="UP000199236">
    <property type="component" value="Unassembled WGS sequence"/>
</dbReference>
<keyword evidence="4" id="KW-0805">Transcription regulation</keyword>
<keyword evidence="9" id="KW-1185">Reference proteome</keyword>
<dbReference type="InterPro" id="IPR002481">
    <property type="entry name" value="FUR"/>
</dbReference>
<dbReference type="GO" id="GO:0008270">
    <property type="term" value="F:zinc ion binding"/>
    <property type="evidence" value="ECO:0007669"/>
    <property type="project" value="TreeGrafter"/>
</dbReference>
<feature type="binding site" evidence="7">
    <location>
        <position position="119"/>
    </location>
    <ligand>
        <name>Zn(2+)</name>
        <dbReference type="ChEBI" id="CHEBI:29105"/>
    </ligand>
</feature>
<proteinExistence type="inferred from homology"/>
<dbReference type="InterPro" id="IPR043135">
    <property type="entry name" value="Fur_C"/>
</dbReference>
<dbReference type="STRING" id="655353.SAMN04488056_109106"/>
<dbReference type="GO" id="GO:0003700">
    <property type="term" value="F:DNA-binding transcription factor activity"/>
    <property type="evidence" value="ECO:0007669"/>
    <property type="project" value="InterPro"/>
</dbReference>
<evidence type="ECO:0000256" key="7">
    <source>
        <dbReference type="PIRSR" id="PIRSR602481-1"/>
    </source>
</evidence>
<dbReference type="Gene3D" id="1.10.10.10">
    <property type="entry name" value="Winged helix-like DNA-binding domain superfamily/Winged helix DNA-binding domain"/>
    <property type="match status" value="1"/>
</dbReference>
<comment type="similarity">
    <text evidence="1">Belongs to the Fur family.</text>
</comment>
<evidence type="ECO:0000313" key="9">
    <source>
        <dbReference type="Proteomes" id="UP000199236"/>
    </source>
</evidence>
<dbReference type="AlphaFoldDB" id="A0A1I5INU6"/>
<keyword evidence="7" id="KW-0479">Metal-binding</keyword>
<dbReference type="GO" id="GO:0000976">
    <property type="term" value="F:transcription cis-regulatory region binding"/>
    <property type="evidence" value="ECO:0007669"/>
    <property type="project" value="TreeGrafter"/>
</dbReference>
<dbReference type="OrthoDB" id="9801127at2"/>
<accession>A0A1I5INU6</accession>
<name>A0A1I5INU6_9HYPH</name>
<evidence type="ECO:0000256" key="2">
    <source>
        <dbReference type="ARBA" id="ARBA00022491"/>
    </source>
</evidence>
<reference evidence="8 9" key="1">
    <citation type="submission" date="2016-10" db="EMBL/GenBank/DDBJ databases">
        <authorList>
            <person name="de Groot N.N."/>
        </authorList>
    </citation>
    <scope>NUCLEOTIDE SEQUENCE [LARGE SCALE GENOMIC DNA]</scope>
    <source>
        <strain evidence="8 9">CGMCC 1.9157</strain>
    </source>
</reference>
<gene>
    <name evidence="8" type="ORF">SAMN04488056_109106</name>
</gene>
<feature type="binding site" evidence="7">
    <location>
        <position position="122"/>
    </location>
    <ligand>
        <name>Zn(2+)</name>
        <dbReference type="ChEBI" id="CHEBI:29105"/>
    </ligand>
</feature>
<dbReference type="InterPro" id="IPR036390">
    <property type="entry name" value="WH_DNA-bd_sf"/>
</dbReference>
<evidence type="ECO:0000256" key="4">
    <source>
        <dbReference type="ARBA" id="ARBA00023015"/>
    </source>
</evidence>
<evidence type="ECO:0000256" key="1">
    <source>
        <dbReference type="ARBA" id="ARBA00007957"/>
    </source>
</evidence>
<dbReference type="EMBL" id="FOVR01000009">
    <property type="protein sequence ID" value="SFO62164.1"/>
    <property type="molecule type" value="Genomic_DNA"/>
</dbReference>
<dbReference type="GO" id="GO:0045892">
    <property type="term" value="P:negative regulation of DNA-templated transcription"/>
    <property type="evidence" value="ECO:0007669"/>
    <property type="project" value="TreeGrafter"/>
</dbReference>
<dbReference type="RefSeq" id="WP_090074002.1">
    <property type="nucleotide sequence ID" value="NZ_FOVR01000009.1"/>
</dbReference>
<dbReference type="PANTHER" id="PTHR33202:SF6">
    <property type="entry name" value="ZINC UPTAKE REGULATION PROTEIN"/>
    <property type="match status" value="1"/>
</dbReference>
<evidence type="ECO:0000256" key="5">
    <source>
        <dbReference type="ARBA" id="ARBA00023125"/>
    </source>
</evidence>
<feature type="binding site" evidence="7">
    <location>
        <position position="162"/>
    </location>
    <ligand>
        <name>Zn(2+)</name>
        <dbReference type="ChEBI" id="CHEBI:29105"/>
    </ligand>
</feature>
<keyword evidence="3 7" id="KW-0862">Zinc</keyword>
<keyword evidence="6" id="KW-0804">Transcription</keyword>
<evidence type="ECO:0000256" key="3">
    <source>
        <dbReference type="ARBA" id="ARBA00022833"/>
    </source>
</evidence>
<dbReference type="GO" id="GO:1900376">
    <property type="term" value="P:regulation of secondary metabolite biosynthetic process"/>
    <property type="evidence" value="ECO:0007669"/>
    <property type="project" value="TreeGrafter"/>
</dbReference>
<comment type="cofactor">
    <cofactor evidence="7">
        <name>Zn(2+)</name>
        <dbReference type="ChEBI" id="CHEBI:29105"/>
    </cofactor>
    <text evidence="7">Binds 1 zinc ion per subunit.</text>
</comment>
<dbReference type="Pfam" id="PF01475">
    <property type="entry name" value="FUR"/>
    <property type="match status" value="1"/>
</dbReference>
<dbReference type="SUPFAM" id="SSF46785">
    <property type="entry name" value="Winged helix' DNA-binding domain"/>
    <property type="match status" value="1"/>
</dbReference>
<keyword evidence="5" id="KW-0238">DNA-binding</keyword>
<dbReference type="PANTHER" id="PTHR33202">
    <property type="entry name" value="ZINC UPTAKE REGULATION PROTEIN"/>
    <property type="match status" value="1"/>
</dbReference>
<sequence length="169" mass="18705">MIEMSDHDHSFCIDRVLADAKAVCAEKGVRLTDQRQSVLRVLAASHVPSSAYDILNQLNKERKEKGETMLAPVSIYRALEFLIQHGIIHRIESRNAYVACNEGPDARHRHGEATIFLLCDKCGRAAEFQSESLGGLIETIAGKVKFSPNAPVMEIRGLCEECQKLEGNG</sequence>
<keyword evidence="2" id="KW-0678">Repressor</keyword>
<organism evidence="8 9">
    <name type="scientific">Cohaesibacter marisflavi</name>
    <dbReference type="NCBI Taxonomy" id="655353"/>
    <lineage>
        <taxon>Bacteria</taxon>
        <taxon>Pseudomonadati</taxon>
        <taxon>Pseudomonadota</taxon>
        <taxon>Alphaproteobacteria</taxon>
        <taxon>Hyphomicrobiales</taxon>
        <taxon>Cohaesibacteraceae</taxon>
    </lineage>
</organism>
<dbReference type="Gene3D" id="3.30.1490.190">
    <property type="match status" value="1"/>
</dbReference>
<feature type="binding site" evidence="7">
    <location>
        <position position="159"/>
    </location>
    <ligand>
        <name>Zn(2+)</name>
        <dbReference type="ChEBI" id="CHEBI:29105"/>
    </ligand>
</feature>
<dbReference type="GO" id="GO:0005829">
    <property type="term" value="C:cytosol"/>
    <property type="evidence" value="ECO:0007669"/>
    <property type="project" value="TreeGrafter"/>
</dbReference>
<dbReference type="InterPro" id="IPR036388">
    <property type="entry name" value="WH-like_DNA-bd_sf"/>
</dbReference>